<feature type="region of interest" description="Disordered" evidence="1">
    <location>
        <begin position="1"/>
        <end position="25"/>
    </location>
</feature>
<protein>
    <recommendedName>
        <fullName evidence="4">CHAP domain-containing protein</fullName>
    </recommendedName>
</protein>
<evidence type="ECO:0008006" key="4">
    <source>
        <dbReference type="Google" id="ProtNLM"/>
    </source>
</evidence>
<name>A0ABN2ILR6_9ACTN</name>
<gene>
    <name evidence="2" type="ORF">GCM10009765_65660</name>
</gene>
<evidence type="ECO:0000313" key="2">
    <source>
        <dbReference type="EMBL" id="GAA1707063.1"/>
    </source>
</evidence>
<dbReference type="EMBL" id="BAAANY010000031">
    <property type="protein sequence ID" value="GAA1707063.1"/>
    <property type="molecule type" value="Genomic_DNA"/>
</dbReference>
<accession>A0ABN2ILR6</accession>
<comment type="caution">
    <text evidence="2">The sequence shown here is derived from an EMBL/GenBank/DDBJ whole genome shotgun (WGS) entry which is preliminary data.</text>
</comment>
<evidence type="ECO:0000313" key="3">
    <source>
        <dbReference type="Proteomes" id="UP001500618"/>
    </source>
</evidence>
<evidence type="ECO:0000256" key="1">
    <source>
        <dbReference type="SAM" id="MobiDB-lite"/>
    </source>
</evidence>
<proteinExistence type="predicted"/>
<dbReference type="RefSeq" id="WP_344314096.1">
    <property type="nucleotide sequence ID" value="NZ_BAAANY010000031.1"/>
</dbReference>
<sequence>MPVHDRDSGPTRPPVHRTRATAESGDARQVAALLAGQRGMSPQAVQRLQTAGGNAAVTAVIQREATSSLEEAKTALAGGDLAAVRALNQRLRTQLAQNQLTPSEDLRAALAEIRHTVMDQVSALYVQGRPAADVAADGANHTAAVEQTETQLNSQLTDRLDVLMDGDPQFRYEHFNQTVQQNVFAALRLRASRRALDQVGHGDTAEPEARRVGRLPGDASWCGAFAFTQQNLAAGMDSHWVPLMQGEGGIRGALAYQGATSNPWVWAFDHWEKLSEYHTNHGSSRWYEAIGQAPPAHGIQPGDLVLIDNAFGTDPDHITTAISFDGRFLSTVGGNQGSGRGASSVAHNHAVDLTRNPLPTDVRLVEDGKPVRKKDPTKTKETRVHGVGRWSVVDYEQHIYRTTTEKPTAPPTAKELTSAS</sequence>
<dbReference type="Proteomes" id="UP001500618">
    <property type="component" value="Unassembled WGS sequence"/>
</dbReference>
<reference evidence="2 3" key="1">
    <citation type="journal article" date="2019" name="Int. J. Syst. Evol. Microbiol.">
        <title>The Global Catalogue of Microorganisms (GCM) 10K type strain sequencing project: providing services to taxonomists for standard genome sequencing and annotation.</title>
        <authorList>
            <consortium name="The Broad Institute Genomics Platform"/>
            <consortium name="The Broad Institute Genome Sequencing Center for Infectious Disease"/>
            <person name="Wu L."/>
            <person name="Ma J."/>
        </authorList>
    </citation>
    <scope>NUCLEOTIDE SEQUENCE [LARGE SCALE GENOMIC DNA]</scope>
    <source>
        <strain evidence="2 3">JCM 14718</strain>
    </source>
</reference>
<organism evidence="2 3">
    <name type="scientific">Fodinicola feengrottensis</name>
    <dbReference type="NCBI Taxonomy" id="435914"/>
    <lineage>
        <taxon>Bacteria</taxon>
        <taxon>Bacillati</taxon>
        <taxon>Actinomycetota</taxon>
        <taxon>Actinomycetes</taxon>
        <taxon>Mycobacteriales</taxon>
        <taxon>Fodinicola</taxon>
    </lineage>
</organism>
<keyword evidence="3" id="KW-1185">Reference proteome</keyword>